<accession>A0A4Q2IUP4</accession>
<protein>
    <submittedName>
        <fullName evidence="6">Patatin-like phospholipase family protein</fullName>
    </submittedName>
</protein>
<dbReference type="PANTHER" id="PTHR14226">
    <property type="entry name" value="NEUROPATHY TARGET ESTERASE/SWISS CHEESE D.MELANOGASTER"/>
    <property type="match status" value="1"/>
</dbReference>
<feature type="active site" description="Nucleophile" evidence="4">
    <location>
        <position position="59"/>
    </location>
</feature>
<dbReference type="Pfam" id="PF01734">
    <property type="entry name" value="Patatin"/>
    <property type="match status" value="1"/>
</dbReference>
<keyword evidence="2 4" id="KW-0442">Lipid degradation</keyword>
<dbReference type="InterPro" id="IPR021095">
    <property type="entry name" value="DUF3734"/>
</dbReference>
<evidence type="ECO:0000256" key="1">
    <source>
        <dbReference type="ARBA" id="ARBA00022801"/>
    </source>
</evidence>
<proteinExistence type="predicted"/>
<dbReference type="RefSeq" id="WP_129342487.1">
    <property type="nucleotide sequence ID" value="NZ_JACIDD010000002.1"/>
</dbReference>
<dbReference type="OrthoDB" id="9807112at2"/>
<dbReference type="Gene3D" id="3.40.1090.10">
    <property type="entry name" value="Cytosolic phospholipase A2 catalytic domain"/>
    <property type="match status" value="2"/>
</dbReference>
<dbReference type="EMBL" id="SDPT01000002">
    <property type="protein sequence ID" value="RXZ32257.1"/>
    <property type="molecule type" value="Genomic_DNA"/>
</dbReference>
<keyword evidence="3 4" id="KW-0443">Lipid metabolism</keyword>
<sequence length="390" mass="42654">MADADPSLRRTRRSRDVLPLPDCVALVLQGGGALGSYQAGVVEALEGAGIEIDWVAGISIGAVNAAIIAGNPPERRMERLRAFWEQASSALPQFPLLPDDRVREAVHEWSAAFVLGQGVPGFFRPRPWPPALALPGSREALSFYDTAPLRDTLDALVDWDLLNNGPVRLSVGAVNLESGNFAYFDTRERRIDARHIMASGALPPGLPPVEIDGCWYWDGGLVSNTPLTHVLDHQDAAMLVFQVDLFAAASERPRTITDVLAREKEIRFSSRTRQISDERMRLRQEREAIRKVLAKLPAEMSGDPDVQALAAMAAELPVSLVQLIYRANAWEGGSRDFEFSARTMHEHWVAGRAAVAETMANARVVAADLLDGKTAAYDLTRTPPLSPAPR</sequence>
<evidence type="ECO:0000313" key="6">
    <source>
        <dbReference type="EMBL" id="RXZ32257.1"/>
    </source>
</evidence>
<evidence type="ECO:0000256" key="2">
    <source>
        <dbReference type="ARBA" id="ARBA00022963"/>
    </source>
</evidence>
<dbReference type="InterPro" id="IPR002641">
    <property type="entry name" value="PNPLA_dom"/>
</dbReference>
<dbReference type="GO" id="GO:0016787">
    <property type="term" value="F:hydrolase activity"/>
    <property type="evidence" value="ECO:0007669"/>
    <property type="project" value="UniProtKB-UniRule"/>
</dbReference>
<keyword evidence="1 4" id="KW-0378">Hydrolase</keyword>
<reference evidence="6 7" key="1">
    <citation type="submission" date="2019-01" db="EMBL/GenBank/DDBJ databases">
        <title>Sphingomonas mucosissima sp. nov. and Sphingomonas desiccabilis sp. nov., from biological soil crusts in the Colorado Plateau, USA.</title>
        <authorList>
            <person name="Zhu D."/>
        </authorList>
    </citation>
    <scope>NUCLEOTIDE SEQUENCE [LARGE SCALE GENOMIC DNA]</scope>
    <source>
        <strain evidence="6 7">CP1D</strain>
    </source>
</reference>
<evidence type="ECO:0000256" key="4">
    <source>
        <dbReference type="PROSITE-ProRule" id="PRU01161"/>
    </source>
</evidence>
<name>A0A4Q2IUP4_9SPHN</name>
<dbReference type="InterPro" id="IPR050301">
    <property type="entry name" value="NTE"/>
</dbReference>
<dbReference type="AlphaFoldDB" id="A0A4Q2IUP4"/>
<feature type="active site" description="Proton acceptor" evidence="4">
    <location>
        <position position="218"/>
    </location>
</feature>
<evidence type="ECO:0000256" key="3">
    <source>
        <dbReference type="ARBA" id="ARBA00023098"/>
    </source>
</evidence>
<dbReference type="CDD" id="cd07209">
    <property type="entry name" value="Pat_hypo_Ecoli_Z1214_like"/>
    <property type="match status" value="1"/>
</dbReference>
<dbReference type="Proteomes" id="UP000292347">
    <property type="component" value="Unassembled WGS sequence"/>
</dbReference>
<dbReference type="SUPFAM" id="SSF52151">
    <property type="entry name" value="FabD/lysophospholipase-like"/>
    <property type="match status" value="1"/>
</dbReference>
<dbReference type="Pfam" id="PF12536">
    <property type="entry name" value="DUF3734"/>
    <property type="match status" value="1"/>
</dbReference>
<feature type="short sequence motif" description="DGA/G" evidence="4">
    <location>
        <begin position="218"/>
        <end position="220"/>
    </location>
</feature>
<evidence type="ECO:0000259" key="5">
    <source>
        <dbReference type="PROSITE" id="PS51635"/>
    </source>
</evidence>
<dbReference type="InterPro" id="IPR016035">
    <property type="entry name" value="Acyl_Trfase/lysoPLipase"/>
</dbReference>
<keyword evidence="7" id="KW-1185">Reference proteome</keyword>
<organism evidence="6 7">
    <name type="scientific">Sphingomonas desiccabilis</name>
    <dbReference type="NCBI Taxonomy" id="429134"/>
    <lineage>
        <taxon>Bacteria</taxon>
        <taxon>Pseudomonadati</taxon>
        <taxon>Pseudomonadota</taxon>
        <taxon>Alphaproteobacteria</taxon>
        <taxon>Sphingomonadales</taxon>
        <taxon>Sphingomonadaceae</taxon>
        <taxon>Sphingomonas</taxon>
    </lineage>
</organism>
<comment type="caution">
    <text evidence="6">The sequence shown here is derived from an EMBL/GenBank/DDBJ whole genome shotgun (WGS) entry which is preliminary data.</text>
</comment>
<feature type="short sequence motif" description="GXGXXG" evidence="4">
    <location>
        <begin position="30"/>
        <end position="35"/>
    </location>
</feature>
<gene>
    <name evidence="6" type="ORF">EO081_10935</name>
</gene>
<feature type="short sequence motif" description="GXSXG" evidence="4">
    <location>
        <begin position="57"/>
        <end position="61"/>
    </location>
</feature>
<dbReference type="PANTHER" id="PTHR14226:SF57">
    <property type="entry name" value="BLR7027 PROTEIN"/>
    <property type="match status" value="1"/>
</dbReference>
<dbReference type="GO" id="GO:0016042">
    <property type="term" value="P:lipid catabolic process"/>
    <property type="evidence" value="ECO:0007669"/>
    <property type="project" value="UniProtKB-UniRule"/>
</dbReference>
<feature type="domain" description="PNPLA" evidence="5">
    <location>
        <begin position="26"/>
        <end position="231"/>
    </location>
</feature>
<evidence type="ECO:0000313" key="7">
    <source>
        <dbReference type="Proteomes" id="UP000292347"/>
    </source>
</evidence>
<dbReference type="PROSITE" id="PS51635">
    <property type="entry name" value="PNPLA"/>
    <property type="match status" value="1"/>
</dbReference>